<organism evidence="1 2">
    <name type="scientific">Solimonas fluminis</name>
    <dbReference type="NCBI Taxonomy" id="2086571"/>
    <lineage>
        <taxon>Bacteria</taxon>
        <taxon>Pseudomonadati</taxon>
        <taxon>Pseudomonadota</taxon>
        <taxon>Gammaproteobacteria</taxon>
        <taxon>Nevskiales</taxon>
        <taxon>Nevskiaceae</taxon>
        <taxon>Solimonas</taxon>
    </lineage>
</organism>
<sequence>MSNLHISVYKGEGDNALSISISGDIAAALTAPTAAAPPAQFGGGLLIERAPVILNPADLPRRFLDASGNMVEGGSSHHVITHFDTAGLMFDIRAPRNVSSTAEAWQLARECDLLGRKGEWVVGKDWENNLIIDRDFREPAVNPQSFPNMPNQGLIYCDRGLKGSPGRVWFVDLHNGNVLCTNDDYNGLVVPCLRVPPRQ</sequence>
<dbReference type="OrthoDB" id="9793251at2"/>
<evidence type="ECO:0000313" key="1">
    <source>
        <dbReference type="EMBL" id="PPE75441.1"/>
    </source>
</evidence>
<evidence type="ECO:0000313" key="2">
    <source>
        <dbReference type="Proteomes" id="UP000238220"/>
    </source>
</evidence>
<accession>A0A2S5TKF5</accession>
<dbReference type="RefSeq" id="WP_104228407.1">
    <property type="nucleotide sequence ID" value="NZ_PSNW01000001.1"/>
</dbReference>
<name>A0A2S5TKF5_9GAMM</name>
<dbReference type="EMBL" id="PSNW01000001">
    <property type="protein sequence ID" value="PPE75441.1"/>
    <property type="molecule type" value="Genomic_DNA"/>
</dbReference>
<keyword evidence="2" id="KW-1185">Reference proteome</keyword>
<gene>
    <name evidence="1" type="ORF">C3942_00670</name>
</gene>
<reference evidence="1 2" key="1">
    <citation type="submission" date="2018-02" db="EMBL/GenBank/DDBJ databases">
        <title>Genome sequencing of Solimonas sp. HR-BB.</title>
        <authorList>
            <person name="Lee Y."/>
            <person name="Jeon C.O."/>
        </authorList>
    </citation>
    <scope>NUCLEOTIDE SEQUENCE [LARGE SCALE GENOMIC DNA]</scope>
    <source>
        <strain evidence="1 2">HR-BB</strain>
    </source>
</reference>
<dbReference type="Proteomes" id="UP000238220">
    <property type="component" value="Unassembled WGS sequence"/>
</dbReference>
<evidence type="ECO:0008006" key="3">
    <source>
        <dbReference type="Google" id="ProtNLM"/>
    </source>
</evidence>
<dbReference type="AlphaFoldDB" id="A0A2S5TKF5"/>
<protein>
    <recommendedName>
        <fullName evidence="3">DUF1566 domain-containing protein</fullName>
    </recommendedName>
</protein>
<comment type="caution">
    <text evidence="1">The sequence shown here is derived from an EMBL/GenBank/DDBJ whole genome shotgun (WGS) entry which is preliminary data.</text>
</comment>
<proteinExistence type="predicted"/>